<dbReference type="Pfam" id="PF03594">
    <property type="entry name" value="BenE"/>
    <property type="match status" value="1"/>
</dbReference>
<accession>A0A853KZV9</accession>
<feature type="transmembrane region" description="Helical" evidence="1">
    <location>
        <begin position="116"/>
        <end position="136"/>
    </location>
</feature>
<dbReference type="AlphaFoldDB" id="A0A853KZV9"/>
<evidence type="ECO:0000313" key="2">
    <source>
        <dbReference type="EMBL" id="OAZ10260.1"/>
    </source>
</evidence>
<proteinExistence type="predicted"/>
<dbReference type="EMBL" id="JPVZ01000003">
    <property type="protein sequence ID" value="OAZ10260.1"/>
    <property type="molecule type" value="Genomic_DNA"/>
</dbReference>
<reference evidence="2 3" key="1">
    <citation type="submission" date="2014-07" db="EMBL/GenBank/DDBJ databases">
        <title>Draft genome sequence of Thalassospira tepidiphila 1-1B.</title>
        <authorList>
            <person name="Lai Q."/>
            <person name="Shao Z."/>
        </authorList>
    </citation>
    <scope>NUCLEOTIDE SEQUENCE [LARGE SCALE GENOMIC DNA]</scope>
    <source>
        <strain evidence="2 3">MCCC 1A03514</strain>
    </source>
</reference>
<feature type="transmembrane region" description="Helical" evidence="1">
    <location>
        <begin position="90"/>
        <end position="110"/>
    </location>
</feature>
<evidence type="ECO:0000313" key="3">
    <source>
        <dbReference type="Proteomes" id="UP000094009"/>
    </source>
</evidence>
<dbReference type="NCBIfam" id="TIGR00843">
    <property type="entry name" value="benE"/>
    <property type="match status" value="1"/>
</dbReference>
<feature type="transmembrane region" description="Helical" evidence="1">
    <location>
        <begin position="167"/>
        <end position="185"/>
    </location>
</feature>
<keyword evidence="1" id="KW-0472">Membrane</keyword>
<feature type="transmembrane region" description="Helical" evidence="1">
    <location>
        <begin position="42"/>
        <end position="62"/>
    </location>
</feature>
<feature type="transmembrane region" description="Helical" evidence="1">
    <location>
        <begin position="292"/>
        <end position="316"/>
    </location>
</feature>
<dbReference type="PANTHER" id="PTHR30199">
    <property type="entry name" value="MFS FAMILY TRANSPORTER, PREDICTED SUBSTRATE BENZOATE"/>
    <property type="match status" value="1"/>
</dbReference>
<keyword evidence="1" id="KW-1133">Transmembrane helix</keyword>
<feature type="transmembrane region" description="Helical" evidence="1">
    <location>
        <begin position="206"/>
        <end position="230"/>
    </location>
</feature>
<protein>
    <submittedName>
        <fullName evidence="2">Benzoate transporter</fullName>
    </submittedName>
</protein>
<comment type="caution">
    <text evidence="2">The sequence shown here is derived from an EMBL/GenBank/DDBJ whole genome shotgun (WGS) entry which is preliminary data.</text>
</comment>
<evidence type="ECO:0000256" key="1">
    <source>
        <dbReference type="SAM" id="Phobius"/>
    </source>
</evidence>
<organism evidence="2 3">
    <name type="scientific">Thalassospira tepidiphila MCCC 1A03514</name>
    <dbReference type="NCBI Taxonomy" id="1177930"/>
    <lineage>
        <taxon>Bacteria</taxon>
        <taxon>Pseudomonadati</taxon>
        <taxon>Pseudomonadota</taxon>
        <taxon>Alphaproteobacteria</taxon>
        <taxon>Rhodospirillales</taxon>
        <taxon>Thalassospiraceae</taxon>
        <taxon>Thalassospira</taxon>
    </lineage>
</organism>
<feature type="transmembrane region" description="Helical" evidence="1">
    <location>
        <begin position="356"/>
        <end position="386"/>
    </location>
</feature>
<dbReference type="GO" id="GO:0005886">
    <property type="term" value="C:plasma membrane"/>
    <property type="evidence" value="ECO:0007669"/>
    <property type="project" value="TreeGrafter"/>
</dbReference>
<dbReference type="GO" id="GO:0042925">
    <property type="term" value="F:benzoate transmembrane transporter activity"/>
    <property type="evidence" value="ECO:0007669"/>
    <property type="project" value="InterPro"/>
</dbReference>
<feature type="transmembrane region" description="Helical" evidence="1">
    <location>
        <begin position="250"/>
        <end position="280"/>
    </location>
</feature>
<name>A0A853KZV9_9PROT</name>
<keyword evidence="1" id="KW-0812">Transmembrane</keyword>
<sequence>MLRDISPQSIFMGLLAGFVGTASSFAVVLQGLAGVGASPEQAASGLMALSISMGLCAIVLSLKTRLPISIAWSTPGAALLATSGAIEGGFAVAVGAFIVCAILIIISGVWKPLGRAVAGIPAPLANAMLAGVLLGLCLAPVKAVAFDPLLGLPIVIAWIVMGRFNRLLAIPAALLAFVAVMVFGVEFPENAIADLGSAIAPPVEFVMPEFTLTGLIGIALPLFIVTMASQNIPGTAVLRANDYDTPPGPLFTVTGIFSLLSAPFGGHAVNLAAITAALCAGKDAHPDPAKRYWAAVSGGVFYIVFGLLAGLVTAFISLAPGILIEAVAGLALIGAFAGSAVAAFKDEDGREAAAVTFIVTAAGLTFYGISGAFWGLLAGGLIYFLMHLRNGKKKPD</sequence>
<dbReference type="InterPro" id="IPR004711">
    <property type="entry name" value="Benzoate_Transporter"/>
</dbReference>
<gene>
    <name evidence="2" type="ORF">TH4_08405</name>
</gene>
<dbReference type="Proteomes" id="UP000094009">
    <property type="component" value="Unassembled WGS sequence"/>
</dbReference>
<dbReference type="RefSeq" id="WP_064780625.1">
    <property type="nucleotide sequence ID" value="NZ_JPVZ01000003.1"/>
</dbReference>
<feature type="transmembrane region" description="Helical" evidence="1">
    <location>
        <begin position="143"/>
        <end position="161"/>
    </location>
</feature>
<feature type="transmembrane region" description="Helical" evidence="1">
    <location>
        <begin position="322"/>
        <end position="344"/>
    </location>
</feature>
<dbReference type="PANTHER" id="PTHR30199:SF0">
    <property type="entry name" value="INNER MEMBRANE PROTEIN YDCO"/>
    <property type="match status" value="1"/>
</dbReference>